<evidence type="ECO:0000256" key="1">
    <source>
        <dbReference type="ARBA" id="ARBA00002265"/>
    </source>
</evidence>
<feature type="transmembrane region" description="Helical" evidence="12">
    <location>
        <begin position="101"/>
        <end position="123"/>
    </location>
</feature>
<feature type="transmembrane region" description="Helical" evidence="12">
    <location>
        <begin position="50"/>
        <end position="80"/>
    </location>
</feature>
<dbReference type="EMBL" id="VIFK01000002">
    <property type="protein sequence ID" value="TQF00940.1"/>
    <property type="molecule type" value="Genomic_DNA"/>
</dbReference>
<evidence type="ECO:0000256" key="6">
    <source>
        <dbReference type="ARBA" id="ARBA00022475"/>
    </source>
</evidence>
<dbReference type="GO" id="GO:0043190">
    <property type="term" value="C:ATP-binding cassette (ABC) transporter complex"/>
    <property type="evidence" value="ECO:0007669"/>
    <property type="project" value="InterPro"/>
</dbReference>
<keyword evidence="6" id="KW-1003">Cell membrane</keyword>
<evidence type="ECO:0000256" key="11">
    <source>
        <dbReference type="ARBA" id="ARBA00026081"/>
    </source>
</evidence>
<gene>
    <name evidence="13" type="primary">lptF</name>
    <name evidence="13" type="ORF">FKY71_00755</name>
</gene>
<dbReference type="PANTHER" id="PTHR33529">
    <property type="entry name" value="SLR0882 PROTEIN-RELATED"/>
    <property type="match status" value="1"/>
</dbReference>
<keyword evidence="10 12" id="KW-0472">Membrane</keyword>
<dbReference type="PANTHER" id="PTHR33529:SF7">
    <property type="entry name" value="LIPOPOLYSACCHARIDE EXPORT SYSTEM PERMEASE PROTEIN LPTF"/>
    <property type="match status" value="1"/>
</dbReference>
<keyword evidence="5" id="KW-0813">Transport</keyword>
<evidence type="ECO:0000256" key="3">
    <source>
        <dbReference type="ARBA" id="ARBA00007725"/>
    </source>
</evidence>
<evidence type="ECO:0000256" key="12">
    <source>
        <dbReference type="SAM" id="Phobius"/>
    </source>
</evidence>
<keyword evidence="9 12" id="KW-1133">Transmembrane helix</keyword>
<evidence type="ECO:0000256" key="5">
    <source>
        <dbReference type="ARBA" id="ARBA00022448"/>
    </source>
</evidence>
<dbReference type="NCBIfam" id="TIGR04407">
    <property type="entry name" value="LptF_YjgP"/>
    <property type="match status" value="1"/>
</dbReference>
<keyword evidence="7" id="KW-0997">Cell inner membrane</keyword>
<comment type="function">
    <text evidence="1">Part of the ABC transporter complex LptBFG involved in the translocation of lipopolysaccharide (LPS) from the inner membrane to the outer membrane.</text>
</comment>
<comment type="subcellular location">
    <subcellularLocation>
        <location evidence="2">Cell inner membrane</location>
        <topology evidence="2">Multi-pass membrane protein</topology>
    </subcellularLocation>
</comment>
<comment type="subunit">
    <text evidence="11">Component of the lipopolysaccharide transport and assembly complex. The LptBFG transporter is composed of two ATP-binding proteins (LptB) and two transmembrane proteins (LptF and LptG).</text>
</comment>
<feature type="transmembrane region" description="Helical" evidence="12">
    <location>
        <begin position="328"/>
        <end position="353"/>
    </location>
</feature>
<feature type="transmembrane region" description="Helical" evidence="12">
    <location>
        <begin position="271"/>
        <end position="288"/>
    </location>
</feature>
<proteinExistence type="inferred from homology"/>
<evidence type="ECO:0000256" key="2">
    <source>
        <dbReference type="ARBA" id="ARBA00004429"/>
    </source>
</evidence>
<name>A0A540VW00_9GAMM</name>
<feature type="transmembrane region" description="Helical" evidence="12">
    <location>
        <begin position="300"/>
        <end position="322"/>
    </location>
</feature>
<evidence type="ECO:0000256" key="10">
    <source>
        <dbReference type="ARBA" id="ARBA00023136"/>
    </source>
</evidence>
<evidence type="ECO:0000256" key="8">
    <source>
        <dbReference type="ARBA" id="ARBA00022692"/>
    </source>
</evidence>
<evidence type="ECO:0000256" key="9">
    <source>
        <dbReference type="ARBA" id="ARBA00022989"/>
    </source>
</evidence>
<dbReference type="STRING" id="1260251.SPISAL_02640"/>
<sequence length="361" mass="38562">MGLTRLSRYLLREVLLAWLAVTVVLFVVLLTNRLVQFMADAASGDIPAEVIFTLLGLKAAANLGVVLPGSFFLGVVLALGRLYRDSEMTAMAGCGIGPWPVYRGILAVALPLALLVGALTLTLGPAAERQADRVVANAEQAVQFRGLQPGRFLGLGGDTTVYVATITDEGRMNQVFAERQTADGREIWVAAAGRRAVDEVAPGEFLVLSDGHRYRGEPGQSDWQLLAYDEYGVRLSEPDPIEPGVGLDARPLGEVLDAADPSSSAELAQRLSYPLMVLILALGALPLARTGPRSGRYGRVVIAVLIFMIYFNLLIAVSDWAVRSATPVWAGVGGVHLVALAVVLAGLSVRLGIRWRGWAPQ</sequence>
<dbReference type="GO" id="GO:0055085">
    <property type="term" value="P:transmembrane transport"/>
    <property type="evidence" value="ECO:0007669"/>
    <property type="project" value="InterPro"/>
</dbReference>
<organism evidence="13 14">
    <name type="scientific">Spiribacter salinus</name>
    <dbReference type="NCBI Taxonomy" id="1335746"/>
    <lineage>
        <taxon>Bacteria</taxon>
        <taxon>Pseudomonadati</taxon>
        <taxon>Pseudomonadota</taxon>
        <taxon>Gammaproteobacteria</taxon>
        <taxon>Chromatiales</taxon>
        <taxon>Ectothiorhodospiraceae</taxon>
        <taxon>Spiribacter</taxon>
    </lineage>
</organism>
<evidence type="ECO:0000313" key="14">
    <source>
        <dbReference type="Proteomes" id="UP000315400"/>
    </source>
</evidence>
<feature type="transmembrane region" description="Helical" evidence="12">
    <location>
        <begin position="9"/>
        <end position="30"/>
    </location>
</feature>
<dbReference type="Proteomes" id="UP000315400">
    <property type="component" value="Unassembled WGS sequence"/>
</dbReference>
<comment type="similarity">
    <text evidence="3">Belongs to the LptF/LptG family.</text>
</comment>
<comment type="caution">
    <text evidence="13">The sequence shown here is derived from an EMBL/GenBank/DDBJ whole genome shotgun (WGS) entry which is preliminary data.</text>
</comment>
<dbReference type="GO" id="GO:0015920">
    <property type="term" value="P:lipopolysaccharide transport"/>
    <property type="evidence" value="ECO:0007669"/>
    <property type="project" value="TreeGrafter"/>
</dbReference>
<evidence type="ECO:0000256" key="4">
    <source>
        <dbReference type="ARBA" id="ARBA00014213"/>
    </source>
</evidence>
<dbReference type="InterPro" id="IPR005495">
    <property type="entry name" value="LptG/LptF_permease"/>
</dbReference>
<accession>A0A540VW00</accession>
<evidence type="ECO:0000313" key="13">
    <source>
        <dbReference type="EMBL" id="TQF00940.1"/>
    </source>
</evidence>
<protein>
    <recommendedName>
        <fullName evidence="4">Lipopolysaccharide export system permease protein LptF</fullName>
    </recommendedName>
</protein>
<dbReference type="InterPro" id="IPR030922">
    <property type="entry name" value="LptF"/>
</dbReference>
<dbReference type="AlphaFoldDB" id="A0A540VW00"/>
<reference evidence="13 14" key="1">
    <citation type="submission" date="2019-06" db="EMBL/GenBank/DDBJ databases">
        <title>Metagenome assembled Genome of Spiribacter salinus SL48-SHIP from the microbial mat of Salt Lake 48 (Novosibirsk region, Russia).</title>
        <authorList>
            <person name="Shipova A."/>
            <person name="Rozanov A.S."/>
            <person name="Bryanskaya A.V."/>
            <person name="Peltek S.E."/>
        </authorList>
    </citation>
    <scope>NUCLEOTIDE SEQUENCE [LARGE SCALE GENOMIC DNA]</scope>
    <source>
        <strain evidence="13">SL48-SHIP-2</strain>
    </source>
</reference>
<keyword evidence="8 12" id="KW-0812">Transmembrane</keyword>
<evidence type="ECO:0000256" key="7">
    <source>
        <dbReference type="ARBA" id="ARBA00022519"/>
    </source>
</evidence>
<dbReference type="Pfam" id="PF03739">
    <property type="entry name" value="LptF_LptG"/>
    <property type="match status" value="1"/>
</dbReference>